<reference evidence="1 2" key="1">
    <citation type="submission" date="2013-01" db="EMBL/GenBank/DDBJ databases">
        <title>The Genome Sequence of Clostridium clostridioforme 90A8.</title>
        <authorList>
            <consortium name="The Broad Institute Genome Sequencing Platform"/>
            <person name="Earl A."/>
            <person name="Ward D."/>
            <person name="Feldgarden M."/>
            <person name="Gevers D."/>
            <person name="Courvalin P."/>
            <person name="Lambert T."/>
            <person name="Walker B."/>
            <person name="Young S.K."/>
            <person name="Zeng Q."/>
            <person name="Gargeya S."/>
            <person name="Fitzgerald M."/>
            <person name="Haas B."/>
            <person name="Abouelleil A."/>
            <person name="Alvarado L."/>
            <person name="Arachchi H.M."/>
            <person name="Berlin A.M."/>
            <person name="Chapman S.B."/>
            <person name="Dewar J."/>
            <person name="Goldberg J."/>
            <person name="Griggs A."/>
            <person name="Gujja S."/>
            <person name="Hansen M."/>
            <person name="Howarth C."/>
            <person name="Imamovic A."/>
            <person name="Larimer J."/>
            <person name="McCowan C."/>
            <person name="Murphy C."/>
            <person name="Neiman D."/>
            <person name="Pearson M."/>
            <person name="Priest M."/>
            <person name="Roberts A."/>
            <person name="Saif S."/>
            <person name="Shea T."/>
            <person name="Sisk P."/>
            <person name="Sykes S."/>
            <person name="Wortman J."/>
            <person name="Nusbaum C."/>
            <person name="Birren B."/>
        </authorList>
    </citation>
    <scope>NUCLEOTIDE SEQUENCE [LARGE SCALE GENOMIC DNA]</scope>
    <source>
        <strain evidence="1 2">90A8</strain>
    </source>
</reference>
<organism evidence="1 2">
    <name type="scientific">[Clostridium] clostridioforme 90A8</name>
    <dbReference type="NCBI Taxonomy" id="999408"/>
    <lineage>
        <taxon>Bacteria</taxon>
        <taxon>Bacillati</taxon>
        <taxon>Bacillota</taxon>
        <taxon>Clostridia</taxon>
        <taxon>Lachnospirales</taxon>
        <taxon>Lachnospiraceae</taxon>
        <taxon>Enterocloster</taxon>
    </lineage>
</organism>
<comment type="caution">
    <text evidence="1">The sequence shown here is derived from an EMBL/GenBank/DDBJ whole genome shotgun (WGS) entry which is preliminary data.</text>
</comment>
<dbReference type="Gene3D" id="3.40.1350.10">
    <property type="match status" value="1"/>
</dbReference>
<sequence>MEKLGKKRRDISFRSEKNQKVVCVHSREAREYARILELDENVLSYEACQSLDRERYQFVSTVDIRKDYFDVEWATDFVLHFADGSIGIREIVTEAMLSKRANVEKLEFSRRYWSSSESVKDWKIVIMEKGA</sequence>
<dbReference type="HOGENOM" id="CLU_1882105_0_0_9"/>
<evidence type="ECO:0000313" key="2">
    <source>
        <dbReference type="Proteomes" id="UP000013085"/>
    </source>
</evidence>
<dbReference type="RefSeq" id="WP_002596054.1">
    <property type="nucleotide sequence ID" value="NZ_KB851022.1"/>
</dbReference>
<gene>
    <name evidence="1" type="ORF">HMPREF1090_02942</name>
</gene>
<dbReference type="GO" id="GO:0003676">
    <property type="term" value="F:nucleic acid binding"/>
    <property type="evidence" value="ECO:0007669"/>
    <property type="project" value="InterPro"/>
</dbReference>
<dbReference type="InterPro" id="IPR011856">
    <property type="entry name" value="tRNA_endonuc-like_dom_sf"/>
</dbReference>
<name>A0A0E2H936_9FIRM</name>
<dbReference type="PATRIC" id="fig|999408.3.peg.3181"/>
<dbReference type="Proteomes" id="UP000013085">
    <property type="component" value="Unassembled WGS sequence"/>
</dbReference>
<accession>A0A0E2H936</accession>
<evidence type="ECO:0000313" key="1">
    <source>
        <dbReference type="EMBL" id="ENZ13437.1"/>
    </source>
</evidence>
<dbReference type="AlphaFoldDB" id="A0A0E2H936"/>
<protein>
    <submittedName>
        <fullName evidence="1">Uncharacterized protein</fullName>
    </submittedName>
</protein>
<dbReference type="EMBL" id="AGYR01000033">
    <property type="protein sequence ID" value="ENZ13437.1"/>
    <property type="molecule type" value="Genomic_DNA"/>
</dbReference>
<proteinExistence type="predicted"/>